<dbReference type="AlphaFoldDB" id="A0A372JDN8"/>
<evidence type="ECO:0008006" key="5">
    <source>
        <dbReference type="Google" id="ProtNLM"/>
    </source>
</evidence>
<dbReference type="EMBL" id="QURH01000866">
    <property type="protein sequence ID" value="RFU38133.1"/>
    <property type="molecule type" value="Genomic_DNA"/>
</dbReference>
<comment type="caution">
    <text evidence="3">The sequence shown here is derived from an EMBL/GenBank/DDBJ whole genome shotgun (WGS) entry which is preliminary data.</text>
</comment>
<keyword evidence="2" id="KW-0732">Signal</keyword>
<feature type="non-terminal residue" evidence="3">
    <location>
        <position position="1"/>
    </location>
</feature>
<organism evidence="3 4">
    <name type="scientific">Actinomadura logoneensis</name>
    <dbReference type="NCBI Taxonomy" id="2293572"/>
    <lineage>
        <taxon>Bacteria</taxon>
        <taxon>Bacillati</taxon>
        <taxon>Actinomycetota</taxon>
        <taxon>Actinomycetes</taxon>
        <taxon>Streptosporangiales</taxon>
        <taxon>Thermomonosporaceae</taxon>
        <taxon>Actinomadura</taxon>
    </lineage>
</organism>
<feature type="chain" id="PRO_5038837880" description="Lytic transglycosylase domain-containing protein" evidence="2">
    <location>
        <begin position="20"/>
        <end position="162"/>
    </location>
</feature>
<feature type="signal peptide" evidence="2">
    <location>
        <begin position="1"/>
        <end position="19"/>
    </location>
</feature>
<evidence type="ECO:0000256" key="2">
    <source>
        <dbReference type="SAM" id="SignalP"/>
    </source>
</evidence>
<reference evidence="3 4" key="1">
    <citation type="submission" date="2018-08" db="EMBL/GenBank/DDBJ databases">
        <title>Actinomadura jelena sp. nov., a novel Actinomycete isolated from soil in Chad.</title>
        <authorList>
            <person name="Shi L."/>
        </authorList>
    </citation>
    <scope>NUCLEOTIDE SEQUENCE [LARGE SCALE GENOMIC DNA]</scope>
    <source>
        <strain evidence="3 4">NEAU-G17</strain>
    </source>
</reference>
<gene>
    <name evidence="3" type="ORF">DZF91_29260</name>
</gene>
<sequence>RVRAAARLAAVGTATALVAIPLLSDPVTSTLSAADRATGLPVSAERALVRRAPRERLRHLARVRRNKAVARSLMNRFGWRSAAQYRCLERLWTHESHWNERAHSPSGAHGIPQARPGAKMAAAGPHWRSSARTQIRWGLRYIRARYATPCTAWTHWQSANWY</sequence>
<proteinExistence type="predicted"/>
<dbReference type="InterPro" id="IPR023346">
    <property type="entry name" value="Lysozyme-like_dom_sf"/>
</dbReference>
<dbReference type="RefSeq" id="WP_117360340.1">
    <property type="nucleotide sequence ID" value="NZ_QURH01000866.1"/>
</dbReference>
<evidence type="ECO:0000256" key="1">
    <source>
        <dbReference type="SAM" id="MobiDB-lite"/>
    </source>
</evidence>
<dbReference type="SUPFAM" id="SSF53955">
    <property type="entry name" value="Lysozyme-like"/>
    <property type="match status" value="1"/>
</dbReference>
<protein>
    <recommendedName>
        <fullName evidence="5">Lytic transglycosylase domain-containing protein</fullName>
    </recommendedName>
</protein>
<feature type="region of interest" description="Disordered" evidence="1">
    <location>
        <begin position="102"/>
        <end position="125"/>
    </location>
</feature>
<keyword evidence="4" id="KW-1185">Reference proteome</keyword>
<dbReference type="OrthoDB" id="9766277at2"/>
<name>A0A372JDN8_9ACTN</name>
<evidence type="ECO:0000313" key="3">
    <source>
        <dbReference type="EMBL" id="RFU38133.1"/>
    </source>
</evidence>
<evidence type="ECO:0000313" key="4">
    <source>
        <dbReference type="Proteomes" id="UP000261811"/>
    </source>
</evidence>
<dbReference type="Proteomes" id="UP000261811">
    <property type="component" value="Unassembled WGS sequence"/>
</dbReference>
<dbReference type="Gene3D" id="1.10.530.10">
    <property type="match status" value="1"/>
</dbReference>
<accession>A0A372JDN8</accession>